<evidence type="ECO:0000313" key="2">
    <source>
        <dbReference type="EMBL" id="BBP87235.1"/>
    </source>
</evidence>
<organism evidence="2 3">
    <name type="scientific">Bacillus safensis</name>
    <dbReference type="NCBI Taxonomy" id="561879"/>
    <lineage>
        <taxon>Bacteria</taxon>
        <taxon>Bacillati</taxon>
        <taxon>Bacillota</taxon>
        <taxon>Bacilli</taxon>
        <taxon>Bacillales</taxon>
        <taxon>Bacillaceae</taxon>
        <taxon>Bacillus</taxon>
    </lineage>
</organism>
<dbReference type="AlphaFoldDB" id="A0A5S9M393"/>
<feature type="transmembrane region" description="Helical" evidence="1">
    <location>
        <begin position="88"/>
        <end position="110"/>
    </location>
</feature>
<dbReference type="EMBL" id="AP021906">
    <property type="protein sequence ID" value="BBP87235.1"/>
    <property type="molecule type" value="Genomic_DNA"/>
</dbReference>
<dbReference type="InterPro" id="IPR034026">
    <property type="entry name" value="EssA"/>
</dbReference>
<sequence length="134" mass="15494">MINETTARIVWTQPSVWNKEQTMTVFSGMNAADADLSHEVIHFLQTNTETATVAIESKNKDMFSNHQTVSSTTNDLPKDEKQGINDSWIYFACIAALIIFFVVVMIIYFVRKNRKKRLIDKRSKDLEKMSLLWC</sequence>
<evidence type="ECO:0000313" key="3">
    <source>
        <dbReference type="Proteomes" id="UP000464658"/>
    </source>
</evidence>
<dbReference type="Proteomes" id="UP000464658">
    <property type="component" value="Chromosome"/>
</dbReference>
<keyword evidence="1" id="KW-0472">Membrane</keyword>
<gene>
    <name evidence="2" type="ORF">BsIDN1_08530</name>
</gene>
<evidence type="ECO:0000256" key="1">
    <source>
        <dbReference type="SAM" id="Phobius"/>
    </source>
</evidence>
<protein>
    <submittedName>
        <fullName evidence="2">Uncharacterized protein</fullName>
    </submittedName>
</protein>
<keyword evidence="1" id="KW-1133">Transmembrane helix</keyword>
<reference evidence="2 3" key="1">
    <citation type="submission" date="2019-12" db="EMBL/GenBank/DDBJ databases">
        <title>Full genome sequence of a Bacillus safensis strain isolated from commercially available natto in Indonesia.</title>
        <authorList>
            <person name="Yoshida M."/>
            <person name="Uomi M."/>
            <person name="Waturangi D."/>
            <person name="Ekaputri J.J."/>
            <person name="Setiamarga D.H.E."/>
        </authorList>
    </citation>
    <scope>NUCLEOTIDE SEQUENCE [LARGE SCALE GENOMIC DNA]</scope>
    <source>
        <strain evidence="2 3">IDN1</strain>
    </source>
</reference>
<keyword evidence="1" id="KW-0812">Transmembrane</keyword>
<accession>A0A5S9M393</accession>
<proteinExistence type="predicted"/>
<dbReference type="Pfam" id="PF10661">
    <property type="entry name" value="EssA"/>
    <property type="match status" value="1"/>
</dbReference>
<name>A0A5S9M393_BACIA</name>